<feature type="transmembrane region" description="Helical" evidence="6">
    <location>
        <begin position="266"/>
        <end position="290"/>
    </location>
</feature>
<reference evidence="7 8" key="1">
    <citation type="submission" date="2016-10" db="EMBL/GenBank/DDBJ databases">
        <authorList>
            <person name="de Groot N.N."/>
        </authorList>
    </citation>
    <scope>NUCLEOTIDE SEQUENCE [LARGE SCALE GENOMIC DNA]</scope>
    <source>
        <strain evidence="7 8">DSM 21019</strain>
    </source>
</reference>
<dbReference type="RefSeq" id="WP_092983538.1">
    <property type="nucleotide sequence ID" value="NZ_FOYQ01000002.1"/>
</dbReference>
<feature type="transmembrane region" description="Helical" evidence="6">
    <location>
        <begin position="296"/>
        <end position="313"/>
    </location>
</feature>
<feature type="transmembrane region" description="Helical" evidence="6">
    <location>
        <begin position="69"/>
        <end position="89"/>
    </location>
</feature>
<accession>A0A1I6HDQ1</accession>
<evidence type="ECO:0000313" key="7">
    <source>
        <dbReference type="EMBL" id="SFR52579.1"/>
    </source>
</evidence>
<dbReference type="Proteomes" id="UP000199534">
    <property type="component" value="Unassembled WGS sequence"/>
</dbReference>
<evidence type="ECO:0000256" key="4">
    <source>
        <dbReference type="ARBA" id="ARBA00022989"/>
    </source>
</evidence>
<feature type="transmembrane region" description="Helical" evidence="6">
    <location>
        <begin position="233"/>
        <end position="254"/>
    </location>
</feature>
<feature type="transmembrane region" description="Helical" evidence="6">
    <location>
        <begin position="424"/>
        <end position="443"/>
    </location>
</feature>
<name>A0A1I6HDQ1_9FLAO</name>
<feature type="transmembrane region" description="Helical" evidence="6">
    <location>
        <begin position="150"/>
        <end position="180"/>
    </location>
</feature>
<proteinExistence type="predicted"/>
<protein>
    <submittedName>
        <fullName evidence="7">Uncharacterized membrane protein YfcC, ion transporter superfamily</fullName>
    </submittedName>
</protein>
<feature type="transmembrane region" description="Helical" evidence="6">
    <location>
        <begin position="192"/>
        <end position="213"/>
    </location>
</feature>
<keyword evidence="3 6" id="KW-0812">Transmembrane</keyword>
<dbReference type="InterPro" id="IPR018385">
    <property type="entry name" value="C4_dicarb_anaerob_car-like"/>
</dbReference>
<keyword evidence="8" id="KW-1185">Reference proteome</keyword>
<gene>
    <name evidence="7" type="ORF">SAMN04490243_2608</name>
</gene>
<evidence type="ECO:0000313" key="8">
    <source>
        <dbReference type="Proteomes" id="UP000199534"/>
    </source>
</evidence>
<evidence type="ECO:0000256" key="1">
    <source>
        <dbReference type="ARBA" id="ARBA00004651"/>
    </source>
</evidence>
<dbReference type="PANTHER" id="PTHR43652">
    <property type="entry name" value="BASIC AMINO ACID ANTIPORTER YFCC-RELATED"/>
    <property type="match status" value="1"/>
</dbReference>
<dbReference type="Pfam" id="PF03606">
    <property type="entry name" value="DcuC"/>
    <property type="match status" value="1"/>
</dbReference>
<keyword evidence="5 6" id="KW-0472">Membrane</keyword>
<evidence type="ECO:0000256" key="2">
    <source>
        <dbReference type="ARBA" id="ARBA00022475"/>
    </source>
</evidence>
<evidence type="ECO:0000256" key="6">
    <source>
        <dbReference type="SAM" id="Phobius"/>
    </source>
</evidence>
<dbReference type="STRING" id="400055.SAMN04490243_2608"/>
<evidence type="ECO:0000256" key="5">
    <source>
        <dbReference type="ARBA" id="ARBA00023136"/>
    </source>
</evidence>
<dbReference type="GO" id="GO:0005886">
    <property type="term" value="C:plasma membrane"/>
    <property type="evidence" value="ECO:0007669"/>
    <property type="project" value="UniProtKB-SubCell"/>
</dbReference>
<dbReference type="OrthoDB" id="255482at2"/>
<feature type="transmembrane region" description="Helical" evidence="6">
    <location>
        <begin position="110"/>
        <end position="130"/>
    </location>
</feature>
<organism evidence="7 8">
    <name type="scientific">Robiginitalea myxolifaciens</name>
    <dbReference type="NCBI Taxonomy" id="400055"/>
    <lineage>
        <taxon>Bacteria</taxon>
        <taxon>Pseudomonadati</taxon>
        <taxon>Bacteroidota</taxon>
        <taxon>Flavobacteriia</taxon>
        <taxon>Flavobacteriales</taxon>
        <taxon>Flavobacteriaceae</taxon>
        <taxon>Robiginitalea</taxon>
    </lineage>
</organism>
<sequence>MKKFPNAFSIMLLVILLAWGLTFLIPSGSYQRITDPETERTTVVPGSFEYQETAPLDLLDLFVAIPKGIIDRADVIVLILLIGGCFYLIEKTGVLGQSLEALVRRLKGRESLAIVLLSLLFATAGATIGLQEEVIALTPILLLFGKSMGYRIPLTIAMSFGTAIIAAAFSPLNPFAVLIAQKEAGLPLLSAAGFRTAALFAVLTLWILYLLYMARKYPAEKVAMTSGGEPLGARGYTILGLTAGVFVWVTIGILKWDWGFNQLSGCFFALGIISGFIAGMSLNRIGSVFIEGFKEMIFAGIIIGLAGAITRILQDAVVIDTLVQGLFYPVESLPKSLSVVGMLFSQAILHLPVPSYSGQAVLTMPILSPLSDLVGIPRQITVLAYQYGAVLMDMITPTNGALMAILAVSGLNYKDWLKFLWKPFVGLMLLAAAVVLIGLFSGVN</sequence>
<dbReference type="PANTHER" id="PTHR43652:SF2">
    <property type="entry name" value="BASIC AMINO ACID ANTIPORTER YFCC-RELATED"/>
    <property type="match status" value="1"/>
</dbReference>
<comment type="subcellular location">
    <subcellularLocation>
        <location evidence="1">Cell membrane</location>
        <topology evidence="1">Multi-pass membrane protein</topology>
    </subcellularLocation>
</comment>
<keyword evidence="2" id="KW-1003">Cell membrane</keyword>
<dbReference type="EMBL" id="FOYQ01000002">
    <property type="protein sequence ID" value="SFR52579.1"/>
    <property type="molecule type" value="Genomic_DNA"/>
</dbReference>
<keyword evidence="4 6" id="KW-1133">Transmembrane helix</keyword>
<dbReference type="InterPro" id="IPR051679">
    <property type="entry name" value="DASS-Related_Transporters"/>
</dbReference>
<dbReference type="AlphaFoldDB" id="A0A1I6HDQ1"/>
<evidence type="ECO:0000256" key="3">
    <source>
        <dbReference type="ARBA" id="ARBA00022692"/>
    </source>
</evidence>